<keyword evidence="6" id="KW-0489">Methyltransferase</keyword>
<keyword evidence="4" id="KW-0963">Cytoplasm</keyword>
<dbReference type="InterPro" id="IPR029026">
    <property type="entry name" value="tRNA_m1G_MTases_N"/>
</dbReference>
<name>A0A6J6HKF8_9ZZZZ</name>
<dbReference type="SUPFAM" id="SSF75217">
    <property type="entry name" value="alpha/beta knot"/>
    <property type="match status" value="1"/>
</dbReference>
<dbReference type="SUPFAM" id="SSF88697">
    <property type="entry name" value="PUA domain-like"/>
    <property type="match status" value="1"/>
</dbReference>
<evidence type="ECO:0000256" key="1">
    <source>
        <dbReference type="ARBA" id="ARBA00004496"/>
    </source>
</evidence>
<gene>
    <name evidence="13" type="ORF">UFOPK1835_01294</name>
</gene>
<proteinExistence type="inferred from homology"/>
<comment type="similarity">
    <text evidence="2">Belongs to the RNA methyltransferase RsmE family.</text>
</comment>
<evidence type="ECO:0000256" key="9">
    <source>
        <dbReference type="ARBA" id="ARBA00025699"/>
    </source>
</evidence>
<dbReference type="Pfam" id="PF20260">
    <property type="entry name" value="PUA_4"/>
    <property type="match status" value="1"/>
</dbReference>
<dbReference type="PIRSF" id="PIRSF015601">
    <property type="entry name" value="MTase_slr0722"/>
    <property type="match status" value="1"/>
</dbReference>
<evidence type="ECO:0000256" key="5">
    <source>
        <dbReference type="ARBA" id="ARBA00022552"/>
    </source>
</evidence>
<evidence type="ECO:0000313" key="13">
    <source>
        <dbReference type="EMBL" id="CAB4614301.1"/>
    </source>
</evidence>
<dbReference type="InterPro" id="IPR006700">
    <property type="entry name" value="RsmE"/>
</dbReference>
<evidence type="ECO:0000256" key="6">
    <source>
        <dbReference type="ARBA" id="ARBA00022603"/>
    </source>
</evidence>
<comment type="catalytic activity">
    <reaction evidence="10">
        <text>uridine(1498) in 16S rRNA + S-adenosyl-L-methionine = N(3)-methyluridine(1498) in 16S rRNA + S-adenosyl-L-homocysteine + H(+)</text>
        <dbReference type="Rhea" id="RHEA:42920"/>
        <dbReference type="Rhea" id="RHEA-COMP:10283"/>
        <dbReference type="Rhea" id="RHEA-COMP:10284"/>
        <dbReference type="ChEBI" id="CHEBI:15378"/>
        <dbReference type="ChEBI" id="CHEBI:57856"/>
        <dbReference type="ChEBI" id="CHEBI:59789"/>
        <dbReference type="ChEBI" id="CHEBI:65315"/>
        <dbReference type="ChEBI" id="CHEBI:74502"/>
        <dbReference type="EC" id="2.1.1.193"/>
    </reaction>
</comment>
<dbReference type="Pfam" id="PF04452">
    <property type="entry name" value="Methyltrans_RNA"/>
    <property type="match status" value="1"/>
</dbReference>
<evidence type="ECO:0000256" key="3">
    <source>
        <dbReference type="ARBA" id="ARBA00012328"/>
    </source>
</evidence>
<evidence type="ECO:0000259" key="11">
    <source>
        <dbReference type="Pfam" id="PF04452"/>
    </source>
</evidence>
<dbReference type="PANTHER" id="PTHR30027:SF3">
    <property type="entry name" value="16S RRNA (URACIL(1498)-N(3))-METHYLTRANSFERASE"/>
    <property type="match status" value="1"/>
</dbReference>
<dbReference type="NCBIfam" id="TIGR00046">
    <property type="entry name" value="RsmE family RNA methyltransferase"/>
    <property type="match status" value="1"/>
</dbReference>
<dbReference type="InterPro" id="IPR046887">
    <property type="entry name" value="RsmE_PUA-like"/>
</dbReference>
<dbReference type="Gene3D" id="3.40.1280.10">
    <property type="match status" value="1"/>
</dbReference>
<dbReference type="GO" id="GO:0005737">
    <property type="term" value="C:cytoplasm"/>
    <property type="evidence" value="ECO:0007669"/>
    <property type="project" value="UniProtKB-SubCell"/>
</dbReference>
<evidence type="ECO:0000256" key="7">
    <source>
        <dbReference type="ARBA" id="ARBA00022679"/>
    </source>
</evidence>
<dbReference type="PANTHER" id="PTHR30027">
    <property type="entry name" value="RIBOSOMAL RNA SMALL SUBUNIT METHYLTRANSFERASE E"/>
    <property type="match status" value="1"/>
</dbReference>
<sequence>MQDFPEAPGGSAPHVFVTDIETPVLTVEDRHHLARVRRVRTGDLLSVTDGAGSWRWCRFGDELEIAADVEFEAAPDPALAVAFALVKGERPELVVQKLTELGIDVIVPFIADRSVVRWDDSKVSRNRERLEKVAREASMQSRRVRLPVVEAVCEFDSLSRRGFVRADRGGSLRGASGSGLPTALAIGPEGGWSDREALAMPLAVGLGPTVLRAETAAIAGATLMAALRSGIVEPGLSPS</sequence>
<dbReference type="InterPro" id="IPR046886">
    <property type="entry name" value="RsmE_MTase_dom"/>
</dbReference>
<organism evidence="13">
    <name type="scientific">freshwater metagenome</name>
    <dbReference type="NCBI Taxonomy" id="449393"/>
    <lineage>
        <taxon>unclassified sequences</taxon>
        <taxon>metagenomes</taxon>
        <taxon>ecological metagenomes</taxon>
    </lineage>
</organism>
<protein>
    <recommendedName>
        <fullName evidence="3">16S rRNA (uracil(1498)-N(3))-methyltransferase</fullName>
        <ecNumber evidence="3">2.1.1.193</ecNumber>
    </recommendedName>
</protein>
<dbReference type="InterPro" id="IPR029028">
    <property type="entry name" value="Alpha/beta_knot_MTases"/>
</dbReference>
<dbReference type="InterPro" id="IPR015947">
    <property type="entry name" value="PUA-like_sf"/>
</dbReference>
<reference evidence="13" key="1">
    <citation type="submission" date="2020-05" db="EMBL/GenBank/DDBJ databases">
        <authorList>
            <person name="Chiriac C."/>
            <person name="Salcher M."/>
            <person name="Ghai R."/>
            <person name="Kavagutti S V."/>
        </authorList>
    </citation>
    <scope>NUCLEOTIDE SEQUENCE</scope>
</reference>
<accession>A0A6J6HKF8</accession>
<dbReference type="EMBL" id="CAEZUP010000055">
    <property type="protein sequence ID" value="CAB4614301.1"/>
    <property type="molecule type" value="Genomic_DNA"/>
</dbReference>
<feature type="domain" description="Ribosomal RNA small subunit methyltransferase E PUA-like" evidence="12">
    <location>
        <begin position="25"/>
        <end position="57"/>
    </location>
</feature>
<dbReference type="GO" id="GO:0070475">
    <property type="term" value="P:rRNA base methylation"/>
    <property type="evidence" value="ECO:0007669"/>
    <property type="project" value="TreeGrafter"/>
</dbReference>
<comment type="function">
    <text evidence="9">Specifically methylates the N3 position of the uracil ring of uridine 1498 (m3U1498) in 16S rRNA. Acts on the fully assembled 30S ribosomal subunit.</text>
</comment>
<evidence type="ECO:0000256" key="10">
    <source>
        <dbReference type="ARBA" id="ARBA00047944"/>
    </source>
</evidence>
<keyword evidence="5" id="KW-0698">rRNA processing</keyword>
<evidence type="ECO:0000259" key="12">
    <source>
        <dbReference type="Pfam" id="PF20260"/>
    </source>
</evidence>
<evidence type="ECO:0000256" key="2">
    <source>
        <dbReference type="ARBA" id="ARBA00005528"/>
    </source>
</evidence>
<evidence type="ECO:0000256" key="8">
    <source>
        <dbReference type="ARBA" id="ARBA00022691"/>
    </source>
</evidence>
<keyword evidence="7" id="KW-0808">Transferase</keyword>
<feature type="domain" description="Ribosomal RNA small subunit methyltransferase E methyltransferase" evidence="11">
    <location>
        <begin position="78"/>
        <end position="223"/>
    </location>
</feature>
<keyword evidence="8" id="KW-0949">S-adenosyl-L-methionine</keyword>
<comment type="subcellular location">
    <subcellularLocation>
        <location evidence="1">Cytoplasm</location>
    </subcellularLocation>
</comment>
<dbReference type="EC" id="2.1.1.193" evidence="3"/>
<dbReference type="GO" id="GO:0070042">
    <property type="term" value="F:rRNA (uridine-N3-)-methyltransferase activity"/>
    <property type="evidence" value="ECO:0007669"/>
    <property type="project" value="TreeGrafter"/>
</dbReference>
<dbReference type="AlphaFoldDB" id="A0A6J6HKF8"/>
<evidence type="ECO:0000256" key="4">
    <source>
        <dbReference type="ARBA" id="ARBA00022490"/>
    </source>
</evidence>
<dbReference type="CDD" id="cd18084">
    <property type="entry name" value="RsmE-like"/>
    <property type="match status" value="1"/>
</dbReference>